<keyword evidence="5" id="KW-0479">Metal-binding</keyword>
<evidence type="ECO:0000259" key="10">
    <source>
        <dbReference type="PROSITE" id="PS51462"/>
    </source>
</evidence>
<dbReference type="PANTHER" id="PTHR23114">
    <property type="entry name" value="M7GPPPN-MRNA HYDROLASE"/>
    <property type="match status" value="1"/>
</dbReference>
<evidence type="ECO:0000256" key="1">
    <source>
        <dbReference type="ARBA" id="ARBA00001936"/>
    </source>
</evidence>
<dbReference type="Pfam" id="PF00293">
    <property type="entry name" value="NUDIX"/>
    <property type="match status" value="1"/>
</dbReference>
<dbReference type="Proteomes" id="UP000077115">
    <property type="component" value="Unassembled WGS sequence"/>
</dbReference>
<dbReference type="InterPro" id="IPR020084">
    <property type="entry name" value="NUDIX_hydrolase_CS"/>
</dbReference>
<dbReference type="InterPro" id="IPR015797">
    <property type="entry name" value="NUDIX_hydrolase-like_dom_sf"/>
</dbReference>
<sequence length="1062" mass="117157">MLYFESLSLHEVLDDLTSRFIVNVPDEELESIQRVCFQIEQAHWFYEDFVREENPRLPSLSLKHFSLMLFRHCPLLHHWADDHEHAFARFMEYKTRVPVCGAIILNHNLTKILLVRGWKSSASWGFPKGKINKDEPEIACAVREVYEEIGFDTSPYIRQNEYVERTMSEQHIRLYIIAGIPESTEFSTKTRKEIGDIRWFDLAQLPGYNSAEYDSGQQHFSAASSTNIDGSPKKLKFYLVTSFVSALRRWVCRFKKAKRMGKERSRAHLKVVQGYDSQSDSENEGTGASNIGFCQPTKKERASGYTNVNRNSKYTEASDPYLAGDIPLVNDQNHPNNSASRSIFQNIPASDYSSQYIISHSDVTFMENALKKMIGINPTQPSSLSTVPTINQATTYASSLPMNHSSIHPHMFQNVPRNEYPVATQSEHHGYAQKTPAFSQMDNQTMMHPDSHSKPIYGSLSDSAKQHNTVPSTYFAELNRPYPSISAENSHVPSDRDSTLHGYSEARRVSQSSAYFEDVADQQEQKNRLLNILHAPGNSTLEFDTPYRKASLTTTSPVTPLFSKYPAPPLKVRQPSLVTESPEASVLPNPSPRMLQSNKKSAASRSKASKHSAINSSNNPGPISTDVRGSNPNTVNLQATVDSDRKQQEVDSAALLKILKRDPAFFSDSQPLQQLQTPHYDRHVLNGSAATNPKVSESDKNTLLQALFKSSTPKPPMTASNLPTVANVNRQDLLSALLGANAKPNFTGDDPSAILSSAIKTVPTVDHRLTQPVLSPVNDNFAPSSISLQQPYHDHATAANLLSNDHKENNEDLLSLLLKTVSMSSKSSIPINSSTASDTSLAGQFNKCQELTNASLQQPLNLLNMTTPSEPKQMSDFSDNGRNTSAQYVWTQPLNQQSMNLDQQNLASLPSQTNESSIQVNDKQSLLAILTGSASDGQNRASAQLSNIPLNVSSVATASIVSATQQTVYSNNQFNGISLSSNSAAHSSTGAPIFHQHGSQQVRISPNTLSQQSSLLNALLGSSGHTSQNASLSCPLFGLPQSTTQPNQSSNEYFKEYDGGSG</sequence>
<reference evidence="11 12" key="2">
    <citation type="submission" date="2016-05" db="EMBL/GenBank/DDBJ databases">
        <title>Lineage-specific infection strategies underlie the spectrum of fungal disease in amphibians.</title>
        <authorList>
            <person name="Cuomo C.A."/>
            <person name="Farrer R.A."/>
            <person name="James T."/>
            <person name="Longcore J."/>
            <person name="Birren B."/>
        </authorList>
    </citation>
    <scope>NUCLEOTIDE SEQUENCE [LARGE SCALE GENOMIC DNA]</scope>
    <source>
        <strain evidence="11 12">JEL423</strain>
    </source>
</reference>
<dbReference type="Gene3D" id="1.10.10.1050">
    <property type="entry name" value="Dcp2, box A domain"/>
    <property type="match status" value="1"/>
</dbReference>
<proteinExistence type="inferred from homology"/>
<dbReference type="PROSITE" id="PS00893">
    <property type="entry name" value="NUDIX_BOX"/>
    <property type="match status" value="1"/>
</dbReference>
<dbReference type="GO" id="GO:0140933">
    <property type="term" value="F:5'-(N(7)-methylguanosine 5'-triphospho)-[mRNA] hydrolase activity"/>
    <property type="evidence" value="ECO:0007669"/>
    <property type="project" value="InterPro"/>
</dbReference>
<dbReference type="eggNOG" id="KOG2937">
    <property type="taxonomic scope" value="Eukaryota"/>
</dbReference>
<organism evidence="11 12">
    <name type="scientific">Batrachochytrium dendrobatidis (strain JEL423)</name>
    <dbReference type="NCBI Taxonomy" id="403673"/>
    <lineage>
        <taxon>Eukaryota</taxon>
        <taxon>Fungi</taxon>
        <taxon>Fungi incertae sedis</taxon>
        <taxon>Chytridiomycota</taxon>
        <taxon>Chytridiomycota incertae sedis</taxon>
        <taxon>Chytridiomycetes</taxon>
        <taxon>Rhizophydiales</taxon>
        <taxon>Rhizophydiales incertae sedis</taxon>
        <taxon>Batrachochytrium</taxon>
    </lineage>
</organism>
<keyword evidence="6" id="KW-0378">Hydrolase</keyword>
<dbReference type="VEuPathDB" id="FungiDB:BDEG_20622"/>
<dbReference type="EMBL" id="DS022300">
    <property type="protein sequence ID" value="OAJ36451.1"/>
    <property type="molecule type" value="Genomic_DNA"/>
</dbReference>
<feature type="domain" description="Nudix hydrolase" evidence="10">
    <location>
        <begin position="95"/>
        <end position="226"/>
    </location>
</feature>
<evidence type="ECO:0000256" key="2">
    <source>
        <dbReference type="ARBA" id="ARBA00004496"/>
    </source>
</evidence>
<dbReference type="InterPro" id="IPR007722">
    <property type="entry name" value="DCP2_BoxA"/>
</dbReference>
<reference evidence="11 12" key="1">
    <citation type="submission" date="2006-10" db="EMBL/GenBank/DDBJ databases">
        <title>The Genome Sequence of Batrachochytrium dendrobatidis JEL423.</title>
        <authorList>
            <consortium name="The Broad Institute Genome Sequencing Platform"/>
            <person name="Birren B."/>
            <person name="Lander E."/>
            <person name="Galagan J."/>
            <person name="Cuomo C."/>
            <person name="Devon K."/>
            <person name="Jaffe D."/>
            <person name="Butler J."/>
            <person name="Alvarez P."/>
            <person name="Gnerre S."/>
            <person name="Grabherr M."/>
            <person name="Kleber M."/>
            <person name="Mauceli E."/>
            <person name="Brockman W."/>
            <person name="Young S."/>
            <person name="LaButti K."/>
            <person name="Sykes S."/>
            <person name="DeCaprio D."/>
            <person name="Crawford M."/>
            <person name="Koehrsen M."/>
            <person name="Engels R."/>
            <person name="Montgomery P."/>
            <person name="Pearson M."/>
            <person name="Howarth C."/>
            <person name="Larson L."/>
            <person name="White J."/>
            <person name="O'Leary S."/>
            <person name="Kodira C."/>
            <person name="Zeng Q."/>
            <person name="Yandava C."/>
            <person name="Alvarado L."/>
            <person name="Longcore J."/>
            <person name="James T."/>
        </authorList>
    </citation>
    <scope>NUCLEOTIDE SEQUENCE [LARGE SCALE GENOMIC DNA]</scope>
    <source>
        <strain evidence="11 12">JEL423</strain>
    </source>
</reference>
<dbReference type="GO" id="GO:0030145">
    <property type="term" value="F:manganese ion binding"/>
    <property type="evidence" value="ECO:0007669"/>
    <property type="project" value="InterPro"/>
</dbReference>
<evidence type="ECO:0000256" key="6">
    <source>
        <dbReference type="ARBA" id="ARBA00022801"/>
    </source>
</evidence>
<dbReference type="PANTHER" id="PTHR23114:SF17">
    <property type="entry name" value="M7GPPPN-MRNA HYDROLASE"/>
    <property type="match status" value="1"/>
</dbReference>
<feature type="region of interest" description="Disordered" evidence="9">
    <location>
        <begin position="557"/>
        <end position="647"/>
    </location>
</feature>
<dbReference type="FunFam" id="1.10.10.1050:FF:000003">
    <property type="entry name" value="Decapping enzyme Dcp2, putative"/>
    <property type="match status" value="1"/>
</dbReference>
<dbReference type="PROSITE" id="PS51462">
    <property type="entry name" value="NUDIX"/>
    <property type="match status" value="1"/>
</dbReference>
<accession>A0A177WAN4</accession>
<feature type="compositionally biased region" description="Polar residues" evidence="9">
    <location>
        <begin position="1040"/>
        <end position="1052"/>
    </location>
</feature>
<evidence type="ECO:0000256" key="3">
    <source>
        <dbReference type="ARBA" id="ARBA00005279"/>
    </source>
</evidence>
<dbReference type="GO" id="GO:0000184">
    <property type="term" value="P:nuclear-transcribed mRNA catabolic process, nonsense-mediated decay"/>
    <property type="evidence" value="ECO:0007669"/>
    <property type="project" value="InterPro"/>
</dbReference>
<evidence type="ECO:0000313" key="12">
    <source>
        <dbReference type="Proteomes" id="UP000077115"/>
    </source>
</evidence>
<dbReference type="GO" id="GO:0003723">
    <property type="term" value="F:RNA binding"/>
    <property type="evidence" value="ECO:0007669"/>
    <property type="project" value="UniProtKB-KW"/>
</dbReference>
<feature type="compositionally biased region" description="Polar residues" evidence="9">
    <location>
        <begin position="275"/>
        <end position="289"/>
    </location>
</feature>
<dbReference type="InterPro" id="IPR044099">
    <property type="entry name" value="Dcp2_NUDIX"/>
</dbReference>
<evidence type="ECO:0000256" key="5">
    <source>
        <dbReference type="ARBA" id="ARBA00022723"/>
    </source>
</evidence>
<dbReference type="GO" id="GO:0000290">
    <property type="term" value="P:deadenylation-dependent decapping of nuclear-transcribed mRNA"/>
    <property type="evidence" value="ECO:0007669"/>
    <property type="project" value="InterPro"/>
</dbReference>
<dbReference type="SMART" id="SM01125">
    <property type="entry name" value="DCP2"/>
    <property type="match status" value="1"/>
</dbReference>
<dbReference type="CDD" id="cd03672">
    <property type="entry name" value="NUDIX_Dcp2p_Nudt20"/>
    <property type="match status" value="1"/>
</dbReference>
<gene>
    <name evidence="11" type="ORF">BDEG_20622</name>
</gene>
<keyword evidence="7" id="KW-0694">RNA-binding</keyword>
<dbReference type="SUPFAM" id="SSF55811">
    <property type="entry name" value="Nudix"/>
    <property type="match status" value="1"/>
</dbReference>
<dbReference type="Gene3D" id="3.90.79.10">
    <property type="entry name" value="Nucleoside Triphosphate Pyrophosphohydrolase"/>
    <property type="match status" value="1"/>
</dbReference>
<dbReference type="STRING" id="403673.A0A177WAN4"/>
<feature type="region of interest" description="Disordered" evidence="9">
    <location>
        <begin position="271"/>
        <end position="295"/>
    </location>
</feature>
<comment type="similarity">
    <text evidence="3">Belongs to the Nudix hydrolase family. DCP2 subfamily.</text>
</comment>
<name>A0A177WAN4_BATDL</name>
<comment type="cofactor">
    <cofactor evidence="1">
        <name>Mn(2+)</name>
        <dbReference type="ChEBI" id="CHEBI:29035"/>
    </cofactor>
</comment>
<feature type="compositionally biased region" description="Polar residues" evidence="9">
    <location>
        <begin position="614"/>
        <end position="641"/>
    </location>
</feature>
<dbReference type="FunFam" id="3.90.79.10:FF:000003">
    <property type="entry name" value="M7GpppN-mRNA hydrolase isoform 2"/>
    <property type="match status" value="1"/>
</dbReference>
<dbReference type="SUPFAM" id="SSF140586">
    <property type="entry name" value="Dcp2 domain-like"/>
    <property type="match status" value="1"/>
</dbReference>
<evidence type="ECO:0000256" key="9">
    <source>
        <dbReference type="SAM" id="MobiDB-lite"/>
    </source>
</evidence>
<evidence type="ECO:0000313" key="11">
    <source>
        <dbReference type="EMBL" id="OAJ36451.1"/>
    </source>
</evidence>
<feature type="compositionally biased region" description="Low complexity" evidence="9">
    <location>
        <begin position="597"/>
        <end position="606"/>
    </location>
</feature>
<keyword evidence="4" id="KW-0963">Cytoplasm</keyword>
<feature type="compositionally biased region" description="Basic and acidic residues" evidence="9">
    <location>
        <begin position="1053"/>
        <end position="1062"/>
    </location>
</feature>
<evidence type="ECO:0000256" key="4">
    <source>
        <dbReference type="ARBA" id="ARBA00022490"/>
    </source>
</evidence>
<evidence type="ECO:0000256" key="8">
    <source>
        <dbReference type="ARBA" id="ARBA00023211"/>
    </source>
</evidence>
<dbReference type="Pfam" id="PF05026">
    <property type="entry name" value="DCP2"/>
    <property type="match status" value="1"/>
</dbReference>
<feature type="region of interest" description="Disordered" evidence="9">
    <location>
        <begin position="1039"/>
        <end position="1062"/>
    </location>
</feature>
<dbReference type="InterPro" id="IPR036189">
    <property type="entry name" value="DCP2_BoxA_sf"/>
</dbReference>
<comment type="subcellular location">
    <subcellularLocation>
        <location evidence="2">Cytoplasm</location>
    </subcellularLocation>
</comment>
<keyword evidence="8" id="KW-0464">Manganese</keyword>
<dbReference type="GO" id="GO:0000932">
    <property type="term" value="C:P-body"/>
    <property type="evidence" value="ECO:0007669"/>
    <property type="project" value="TreeGrafter"/>
</dbReference>
<dbReference type="InterPro" id="IPR000086">
    <property type="entry name" value="NUDIX_hydrolase_dom"/>
</dbReference>
<dbReference type="AlphaFoldDB" id="A0A177WAN4"/>
<dbReference type="OrthoDB" id="18996at2759"/>
<protein>
    <recommendedName>
        <fullName evidence="10">Nudix hydrolase domain-containing protein</fullName>
    </recommendedName>
</protein>
<evidence type="ECO:0000256" key="7">
    <source>
        <dbReference type="ARBA" id="ARBA00022884"/>
    </source>
</evidence>